<keyword evidence="1" id="KW-0175">Coiled coil</keyword>
<feature type="coiled-coil region" evidence="1">
    <location>
        <begin position="32"/>
        <end position="68"/>
    </location>
</feature>
<accession>A0A392T0D6</accession>
<protein>
    <submittedName>
        <fullName evidence="2">Uncharacterized protein</fullName>
    </submittedName>
</protein>
<evidence type="ECO:0000256" key="1">
    <source>
        <dbReference type="SAM" id="Coils"/>
    </source>
</evidence>
<feature type="non-terminal residue" evidence="2">
    <location>
        <position position="71"/>
    </location>
</feature>
<evidence type="ECO:0000313" key="3">
    <source>
        <dbReference type="Proteomes" id="UP000265520"/>
    </source>
</evidence>
<dbReference type="EMBL" id="LXQA010468987">
    <property type="protein sequence ID" value="MCI53795.1"/>
    <property type="molecule type" value="Genomic_DNA"/>
</dbReference>
<reference evidence="2 3" key="1">
    <citation type="journal article" date="2018" name="Front. Plant Sci.">
        <title>Red Clover (Trifolium pratense) and Zigzag Clover (T. medium) - A Picture of Genomic Similarities and Differences.</title>
        <authorList>
            <person name="Dluhosova J."/>
            <person name="Istvanek J."/>
            <person name="Nedelnik J."/>
            <person name="Repkova J."/>
        </authorList>
    </citation>
    <scope>NUCLEOTIDE SEQUENCE [LARGE SCALE GENOMIC DNA]</scope>
    <source>
        <strain evidence="3">cv. 10/8</strain>
        <tissue evidence="2">Leaf</tissue>
    </source>
</reference>
<sequence>MVHRTTTSSDSILGDNDPNRQLAELLEAVRVLQEQNLVRQQQNEEHQRLQVEAQARETELRMQLEEREREL</sequence>
<keyword evidence="3" id="KW-1185">Reference proteome</keyword>
<dbReference type="Proteomes" id="UP000265520">
    <property type="component" value="Unassembled WGS sequence"/>
</dbReference>
<dbReference type="AlphaFoldDB" id="A0A392T0D6"/>
<organism evidence="2 3">
    <name type="scientific">Trifolium medium</name>
    <dbReference type="NCBI Taxonomy" id="97028"/>
    <lineage>
        <taxon>Eukaryota</taxon>
        <taxon>Viridiplantae</taxon>
        <taxon>Streptophyta</taxon>
        <taxon>Embryophyta</taxon>
        <taxon>Tracheophyta</taxon>
        <taxon>Spermatophyta</taxon>
        <taxon>Magnoliopsida</taxon>
        <taxon>eudicotyledons</taxon>
        <taxon>Gunneridae</taxon>
        <taxon>Pentapetalae</taxon>
        <taxon>rosids</taxon>
        <taxon>fabids</taxon>
        <taxon>Fabales</taxon>
        <taxon>Fabaceae</taxon>
        <taxon>Papilionoideae</taxon>
        <taxon>50 kb inversion clade</taxon>
        <taxon>NPAAA clade</taxon>
        <taxon>Hologalegina</taxon>
        <taxon>IRL clade</taxon>
        <taxon>Trifolieae</taxon>
        <taxon>Trifolium</taxon>
    </lineage>
</organism>
<name>A0A392T0D6_9FABA</name>
<comment type="caution">
    <text evidence="2">The sequence shown here is derived from an EMBL/GenBank/DDBJ whole genome shotgun (WGS) entry which is preliminary data.</text>
</comment>
<evidence type="ECO:0000313" key="2">
    <source>
        <dbReference type="EMBL" id="MCI53795.1"/>
    </source>
</evidence>
<proteinExistence type="predicted"/>